<dbReference type="EMBL" id="QJKH01000006">
    <property type="protein sequence ID" value="PXX79050.1"/>
    <property type="molecule type" value="Genomic_DNA"/>
</dbReference>
<dbReference type="Proteomes" id="UP001276902">
    <property type="component" value="Unassembled WGS sequence"/>
</dbReference>
<gene>
    <name evidence="3" type="ORF">DES51_106169</name>
    <name evidence="2" type="ORF">MQE39_05955</name>
</gene>
<evidence type="ECO:0000313" key="4">
    <source>
        <dbReference type="Proteomes" id="UP000247612"/>
    </source>
</evidence>
<dbReference type="InterPro" id="IPR012336">
    <property type="entry name" value="Thioredoxin-like_fold"/>
</dbReference>
<dbReference type="RefSeq" id="WP_022937538.1">
    <property type="nucleotide sequence ID" value="NZ_BAABZA010000001.1"/>
</dbReference>
<dbReference type="Proteomes" id="UP000247612">
    <property type="component" value="Unassembled WGS sequence"/>
</dbReference>
<dbReference type="EMBL" id="JALDAW010000011">
    <property type="protein sequence ID" value="MDY5167667.1"/>
    <property type="molecule type" value="Genomic_DNA"/>
</dbReference>
<protein>
    <submittedName>
        <fullName evidence="3">Glutaredoxin</fullName>
    </submittedName>
    <submittedName>
        <fullName evidence="2">Thioredoxin family protein</fullName>
    </submittedName>
</protein>
<evidence type="ECO:0000313" key="5">
    <source>
        <dbReference type="Proteomes" id="UP001276902"/>
    </source>
</evidence>
<accession>A0A2V2FVI4</accession>
<sequence length="86" mass="10133">MKHVKMMMLSTCPHCKKAFEMLDELKKEHPEYRDVEIEVIDEQKEEEKTKGYDYWYVPTFFVDDQKLHEGVPSIAAIEAVLKAAIE</sequence>
<feature type="domain" description="Thioredoxin-like fold" evidence="1">
    <location>
        <begin position="3"/>
        <end position="82"/>
    </location>
</feature>
<organism evidence="2 5">
    <name type="scientific">Dielma fastidiosa</name>
    <dbReference type="NCBI Taxonomy" id="1034346"/>
    <lineage>
        <taxon>Bacteria</taxon>
        <taxon>Bacillati</taxon>
        <taxon>Bacillota</taxon>
        <taxon>Erysipelotrichia</taxon>
        <taxon>Erysipelotrichales</taxon>
        <taxon>Erysipelotrichaceae</taxon>
        <taxon>Dielma</taxon>
    </lineage>
</organism>
<dbReference type="InterPro" id="IPR036249">
    <property type="entry name" value="Thioredoxin-like_sf"/>
</dbReference>
<evidence type="ECO:0000259" key="1">
    <source>
        <dbReference type="Pfam" id="PF13192"/>
    </source>
</evidence>
<dbReference type="PROSITE" id="PS51354">
    <property type="entry name" value="GLUTAREDOXIN_2"/>
    <property type="match status" value="1"/>
</dbReference>
<reference evidence="2" key="2">
    <citation type="submission" date="2022-03" db="EMBL/GenBank/DDBJ databases">
        <title>First case of bacteraemia caused by Dielma fastidiosa in a patient hospitalised with diverticulitis.</title>
        <authorList>
            <person name="Forman-Ankjaer B."/>
            <person name="Hvid-Jensen F."/>
            <person name="Kobel C.M."/>
            <person name="Greve T."/>
        </authorList>
    </citation>
    <scope>NUCLEOTIDE SEQUENCE</scope>
    <source>
        <strain evidence="2">AUH_DF_2021</strain>
    </source>
</reference>
<dbReference type="Gene3D" id="3.40.30.10">
    <property type="entry name" value="Glutaredoxin"/>
    <property type="match status" value="1"/>
</dbReference>
<name>A0A2V2FVI4_9FIRM</name>
<keyword evidence="4" id="KW-1185">Reference proteome</keyword>
<dbReference type="Pfam" id="PF13192">
    <property type="entry name" value="Thioredoxin_3"/>
    <property type="match status" value="1"/>
</dbReference>
<dbReference type="SUPFAM" id="SSF52833">
    <property type="entry name" value="Thioredoxin-like"/>
    <property type="match status" value="1"/>
</dbReference>
<reference evidence="3 4" key="1">
    <citation type="submission" date="2018-05" db="EMBL/GenBank/DDBJ databases">
        <title>Genomic Encyclopedia of Type Strains, Phase IV (KMG-IV): sequencing the most valuable type-strain genomes for metagenomic binning, comparative biology and taxonomic classification.</title>
        <authorList>
            <person name="Goeker M."/>
        </authorList>
    </citation>
    <scope>NUCLEOTIDE SEQUENCE [LARGE SCALE GENOMIC DNA]</scope>
    <source>
        <strain evidence="3 4">JC118</strain>
    </source>
</reference>
<dbReference type="AlphaFoldDB" id="A0A2V2FVI4"/>
<evidence type="ECO:0000313" key="2">
    <source>
        <dbReference type="EMBL" id="MDY5167667.1"/>
    </source>
</evidence>
<dbReference type="CDD" id="cd01659">
    <property type="entry name" value="TRX_superfamily"/>
    <property type="match status" value="1"/>
</dbReference>
<proteinExistence type="predicted"/>
<evidence type="ECO:0000313" key="3">
    <source>
        <dbReference type="EMBL" id="PXX79050.1"/>
    </source>
</evidence>
<comment type="caution">
    <text evidence="2">The sequence shown here is derived from an EMBL/GenBank/DDBJ whole genome shotgun (WGS) entry which is preliminary data.</text>
</comment>
<dbReference type="STRING" id="1034346.GCA_000313565_01223"/>
<dbReference type="GeneID" id="94439602"/>
<dbReference type="OrthoDB" id="5348456at2"/>